<dbReference type="EMBL" id="CP002873">
    <property type="protein sequence ID" value="AGA65405.1"/>
    <property type="molecule type" value="Genomic_DNA"/>
</dbReference>
<proteinExistence type="predicted"/>
<dbReference type="Proteomes" id="UP000010793">
    <property type="component" value="Chromosome"/>
</dbReference>
<feature type="transmembrane region" description="Helical" evidence="1">
    <location>
        <begin position="21"/>
        <end position="43"/>
    </location>
</feature>
<reference evidence="2 3" key="1">
    <citation type="journal article" date="2013" name="Genome Announc.">
        <title>Complete Genome Sequence of the Porcine Strain Brachyspira pilosicoli P43/6/78(T.).</title>
        <authorList>
            <person name="Lin C."/>
            <person name="den Bakker H.C."/>
            <person name="Suzuki H."/>
            <person name="Lefebure T."/>
            <person name="Ponnala L."/>
            <person name="Sun Q."/>
            <person name="Stanhope M.J."/>
            <person name="Wiedmann M."/>
            <person name="Duhamel G.E."/>
        </authorList>
    </citation>
    <scope>NUCLEOTIDE SEQUENCE [LARGE SCALE GENOMIC DNA]</scope>
    <source>
        <strain evidence="2 3">P43/6/78</strain>
    </source>
</reference>
<keyword evidence="1" id="KW-0812">Transmembrane</keyword>
<sequence length="76" mass="9051">MQYKKKIYNKKIEKKFQSIRIFVFILSIGALGLISIISLNVAINQGKIRLNPRIVDEYTLAQEYYRKKIIIKQNQY</sequence>
<evidence type="ECO:0000256" key="1">
    <source>
        <dbReference type="SAM" id="Phobius"/>
    </source>
</evidence>
<evidence type="ECO:0000313" key="3">
    <source>
        <dbReference type="Proteomes" id="UP000010793"/>
    </source>
</evidence>
<protein>
    <submittedName>
        <fullName evidence="2">TPR domain-containing protein</fullName>
    </submittedName>
</protein>
<gene>
    <name evidence="2" type="ORF">BPP43_00185</name>
</gene>
<keyword evidence="1" id="KW-0472">Membrane</keyword>
<keyword evidence="1" id="KW-1133">Transmembrane helix</keyword>
<dbReference type="KEGG" id="bpip:BPP43_00185"/>
<organism evidence="2 3">
    <name type="scientific">Brachyspira pilosicoli P43/6/78</name>
    <dbReference type="NCBI Taxonomy" id="1042417"/>
    <lineage>
        <taxon>Bacteria</taxon>
        <taxon>Pseudomonadati</taxon>
        <taxon>Spirochaetota</taxon>
        <taxon>Spirochaetia</taxon>
        <taxon>Brachyspirales</taxon>
        <taxon>Brachyspiraceae</taxon>
        <taxon>Brachyspira</taxon>
    </lineage>
</organism>
<dbReference type="RefSeq" id="WP_015273812.1">
    <property type="nucleotide sequence ID" value="NC_019908.1"/>
</dbReference>
<keyword evidence="3" id="KW-1185">Reference proteome</keyword>
<evidence type="ECO:0000313" key="2">
    <source>
        <dbReference type="EMBL" id="AGA65405.1"/>
    </source>
</evidence>
<accession>A0A3B6VNI6</accession>
<name>A0A3B6VNI6_BRAPL</name>
<dbReference type="AlphaFoldDB" id="A0A3B6VNI6"/>